<evidence type="ECO:0000256" key="16">
    <source>
        <dbReference type="ARBA" id="ARBA00049128"/>
    </source>
</evidence>
<evidence type="ECO:0000259" key="24">
    <source>
        <dbReference type="Pfam" id="PF16209"/>
    </source>
</evidence>
<sequence length="2305" mass="257724">MILNGGAGATDARSTSEKDLSQRPRPSHHSARAPDPAAQRPQRQLLPSQQVKSFIRRCYHSLVVETILRQKPLAPSANGRQIPLDPARSSHLVDERRGHAFLSNAIRTSRYSVFNFFPKQLFFQFSRLGNFYFLCVGIPQTIPGISTTGNVTTILPLLFFVLLTIAKEGYDDYKRHRLDNVENAQPVTALRRAAENPATDTPGGRPWLRTASWLRRLHAKQPDGPASSTSEVVDGFQWTRTQWSHLRVGDVVKLSRDDEVPADIVLLHADGENGLAYVETMALDGETNLKSKQVLPELERCDTIRGILECQAEFITEDPNADLYNFNGRVAINGKTVPLTLSEVVYRGSVLRNTPCAVGLVVNTGEESKIRMNANRHPKAKKPALEAVYNRVVLSLVFYVICLTMGCSIGYLLWQRRSEKSAWYVHGQRVAAEEIIIGYAIMFNNVIPLALYVSLEIVKIGQMLMLNGDIGMYDAVSDTPARCNTNTILENLGQVGYIFSDKTGTLTENIMKFRKMTIAGTAWLHEMDLSAERAVDTNASDNWETKPIKAQSAAIGHDISQIVVEPDKVEELTATQTTSCRSESQSQSARPQFPHSDFTTEELLDFIRARPNSAFARKATQYILAMALCHTCLPELKNGEIEYQASSPDELALVQAAQQLGFTVVQRSSQQITLRVSSGGSETMRVYEILDVIEFSSKRKRMSVVLRCPDGRIWLISKGADSMIIPRLKTAHIALQKAHEVRQSAEMERALQRKSLHQEPRNSFGGRPSLTIRRSIGVNRQVNAGSSSLRPPIYGRSKSFEISNVYRSSVDRSRPSLNRGVSLDVTSSLALHSRSAAGRQQDKFAFLDDPSISDEATIFARSFKLLDDFATEGLRTLLYAHKYITEADYKAWKDVFHAAETSLVDRQNRIEEAGDLIEQNMDLVGASAIEDKLQKGVPETIDKLRRANIKIWMLTGDKRETAINIAHSARICLPESEVYVLDATQGDLKAHMLNVMDDLGISDGISTTASRDHTVVVIDGHTLGCIETPTDPSNTQLKDLLFAMIPHIDSVICCRASPAQKAFIVRATRKTISSKRPVTSPTLTLAIGDGANDLAMIAEAHVGIGVSGHEGLQAARVADYSIAQFRFLQRLLLVHGRWNYVRTAKFVLWTFWKEMFFYMPQEIFTRFTGYTGTSLYESWSLTVLNVLFTSLATIVPGVWEQDLSQETLLAVPELYVYGQRGEALNLSRYLGWMIGAAVEGVLTFFGCWAGYGYFGQTGGLRDQGLFALGDLVFTVCIVWTNWKLLIIETHFKSYVVLSAFLITVGGWWIWQAFLAGVYAQQPSPYNVRNGFFGTFGKDPGWWVTLVLVLIVLFTLELGFKMAKRTLTIMGLWKWGRGWWKRLKTWKKVRKEDWMESHLENWDLGLWQEMEKDPLVTKRLRSMLQAEESGEGVIDTDQGVGELVEAYARVQNLRRQVIAQAQNRVVVHLDEDPTLEGDHEQHVEEAEAAVLQEYKVIDLTEEGYLGQQTEIQNSRGRYRYRRSEPDASLGSKHGSSSICEIKDVDLKVNSCVELREPIGKWEVQFLEVKSICTSGTNGQVTILGLGYARNRNLRGALENKRNEVCQIIEVDADDQRPDETQALLEVSLQQILQVRTLHKTNAIYPQHRYGDDPRWNSKTSLERERQAPLTCRRKYRVQYRDARFRRYGKPDAWILVRMMEAEVDQRFACSDKEIRAAWRGRTSLGGSYKPDVIQLDGLGVPMARSDRQYTFADLFCGAGGASRGAVMVGLKLSFGVDHWPVACETWRRNFPGVRLYEQDATDFIHNLGVDYRSHPIDILHLSPPCQFWSPLAYPWAGRNNEANMAILFSCPELIKKLRPRLFTLEQTFGLTHAAHAEFLNALIQGFTSHGYSVQWKIVSLVDYGLPQTRKRLIMIGACPGEQLPPWPPATHSAMPVRGQKPFVTEAQAVQNLNRRRVSLHDVATALVRNSQPRDGNSPFSKTITCSGTQGAYHFSGLRDYTLREIACLQGFPVSHEFQGTKTAIKKQIGNAFPSCVVKVIYEHLRDWLKRVDGVQGVSAYARRPVPRAVGLLPHRRRSVPAVLPIPPRHQLNGGLDENEALELALQESKRGPYPPAGTGVIELSDDEDQQDLTVSTVVAPLLERMSIGPRAVSVAASRSRSRSVTLGFSPSPEPLPHHRAASQKRSLDSMQDGEVGHMDGASPPKRERTVEAGDERDGFVTVNRTPSRLPQYASIRDTDGADDYVLVGELKRAGIQGSQTDASMPGKGSSSSRGVTPELFKPSQSLFGGLITLDRTSAGGDETWLF</sequence>
<evidence type="ECO:0000256" key="7">
    <source>
        <dbReference type="ARBA" id="ARBA00022692"/>
    </source>
</evidence>
<feature type="binding site" evidence="18">
    <location>
        <position position="501"/>
    </location>
    <ligand>
        <name>ATP</name>
        <dbReference type="ChEBI" id="CHEBI:30616"/>
    </ligand>
</feature>
<dbReference type="Pfam" id="PF13246">
    <property type="entry name" value="Cation_ATPase"/>
    <property type="match status" value="1"/>
</dbReference>
<dbReference type="InterPro" id="IPR059000">
    <property type="entry name" value="ATPase_P-type_domA"/>
</dbReference>
<evidence type="ECO:0000256" key="15">
    <source>
        <dbReference type="ARBA" id="ARBA00034036"/>
    </source>
</evidence>
<dbReference type="GO" id="GO:0005524">
    <property type="term" value="F:ATP binding"/>
    <property type="evidence" value="ECO:0007669"/>
    <property type="project" value="UniProtKB-KW"/>
</dbReference>
<keyword evidence="9 18" id="KW-0547">Nucleotide-binding</keyword>
<dbReference type="GO" id="GO:0016887">
    <property type="term" value="F:ATP hydrolysis activity"/>
    <property type="evidence" value="ECO:0007669"/>
    <property type="project" value="InterPro"/>
</dbReference>
<feature type="compositionally biased region" description="Low complexity" evidence="21">
    <location>
        <begin position="2149"/>
        <end position="2163"/>
    </location>
</feature>
<feature type="domain" description="P-type ATPase A" evidence="23">
    <location>
        <begin position="228"/>
        <end position="370"/>
    </location>
</feature>
<feature type="binding site" evidence="18">
    <location>
        <position position="718"/>
    </location>
    <ligand>
        <name>ATP</name>
        <dbReference type="ChEBI" id="CHEBI:30616"/>
    </ligand>
</feature>
<feature type="compositionally biased region" description="Low complexity" evidence="21">
    <location>
        <begin position="33"/>
        <end position="46"/>
    </location>
</feature>
<proteinExistence type="inferred from homology"/>
<dbReference type="InterPro" id="IPR032631">
    <property type="entry name" value="P-type_ATPase_N"/>
</dbReference>
<dbReference type="InterPro" id="IPR001525">
    <property type="entry name" value="C5_MeTfrase"/>
</dbReference>
<comment type="similarity">
    <text evidence="3">Belongs to the cation transport ATPase (P-type) (TC 3.A.3) family. Type IV subfamily.</text>
</comment>
<comment type="catalytic activity">
    <reaction evidence="16">
        <text>a 1,2-diacyl-sn-glycero-3-phosphoethanolamine(out) + ATP + H2O = a 1,2-diacyl-sn-glycero-3-phosphoethanolamine(in) + ADP + phosphate + H(+)</text>
        <dbReference type="Rhea" id="RHEA:66132"/>
        <dbReference type="ChEBI" id="CHEBI:15377"/>
        <dbReference type="ChEBI" id="CHEBI:15378"/>
        <dbReference type="ChEBI" id="CHEBI:30616"/>
        <dbReference type="ChEBI" id="CHEBI:43474"/>
        <dbReference type="ChEBI" id="CHEBI:64612"/>
        <dbReference type="ChEBI" id="CHEBI:456216"/>
    </reaction>
    <physiologicalReaction direction="left-to-right" evidence="16">
        <dbReference type="Rhea" id="RHEA:66133"/>
    </physiologicalReaction>
</comment>
<feature type="binding site" evidence="18">
    <location>
        <position position="955"/>
    </location>
    <ligand>
        <name>ATP</name>
        <dbReference type="ChEBI" id="CHEBI:30616"/>
    </ligand>
</feature>
<feature type="region of interest" description="Disordered" evidence="21">
    <location>
        <begin position="574"/>
        <end position="594"/>
    </location>
</feature>
<dbReference type="Pfam" id="PF16209">
    <property type="entry name" value="PhoLip_ATPase_N"/>
    <property type="match status" value="1"/>
</dbReference>
<dbReference type="InterPro" id="IPR008250">
    <property type="entry name" value="ATPase_P-typ_transduc_dom_A_sf"/>
</dbReference>
<dbReference type="Proteomes" id="UP001265746">
    <property type="component" value="Unassembled WGS sequence"/>
</dbReference>
<evidence type="ECO:0000256" key="2">
    <source>
        <dbReference type="ARBA" id="ARBA00004308"/>
    </source>
</evidence>
<dbReference type="InterPro" id="IPR029063">
    <property type="entry name" value="SAM-dependent_MTases_sf"/>
</dbReference>
<keyword evidence="12" id="KW-1278">Translocase</keyword>
<dbReference type="SUPFAM" id="SSF81665">
    <property type="entry name" value="Calcium ATPase, transmembrane domain M"/>
    <property type="match status" value="1"/>
</dbReference>
<evidence type="ECO:0000256" key="18">
    <source>
        <dbReference type="PIRSR" id="PIRSR606539-2"/>
    </source>
</evidence>
<feature type="binding site" evidence="18">
    <location>
        <position position="502"/>
    </location>
    <ligand>
        <name>ATP</name>
        <dbReference type="ChEBI" id="CHEBI:30616"/>
    </ligand>
</feature>
<dbReference type="InterPro" id="IPR006539">
    <property type="entry name" value="P-type_ATPase_IV"/>
</dbReference>
<evidence type="ECO:0000256" key="14">
    <source>
        <dbReference type="ARBA" id="ARBA00023136"/>
    </source>
</evidence>
<gene>
    <name evidence="26" type="ORF">N8I77_001483</name>
</gene>
<feature type="binding site" evidence="18">
    <location>
        <position position="957"/>
    </location>
    <ligand>
        <name>ATP</name>
        <dbReference type="ChEBI" id="CHEBI:30616"/>
    </ligand>
</feature>
<dbReference type="Gene3D" id="3.40.50.1000">
    <property type="entry name" value="HAD superfamily/HAD-like"/>
    <property type="match status" value="1"/>
</dbReference>
<evidence type="ECO:0000256" key="4">
    <source>
        <dbReference type="ARBA" id="ARBA00012189"/>
    </source>
</evidence>
<keyword evidence="11 19" id="KW-0460">Magnesium</keyword>
<keyword evidence="14 22" id="KW-0472">Membrane</keyword>
<evidence type="ECO:0000256" key="10">
    <source>
        <dbReference type="ARBA" id="ARBA00022840"/>
    </source>
</evidence>
<evidence type="ECO:0000259" key="25">
    <source>
        <dbReference type="Pfam" id="PF16212"/>
    </source>
</evidence>
<evidence type="ECO:0000256" key="12">
    <source>
        <dbReference type="ARBA" id="ARBA00022967"/>
    </source>
</evidence>
<dbReference type="InterPro" id="IPR018303">
    <property type="entry name" value="ATPase_P-typ_P_site"/>
</dbReference>
<feature type="domain" description="P-type ATPase C-terminal" evidence="25">
    <location>
        <begin position="1115"/>
        <end position="1366"/>
    </location>
</feature>
<feature type="binding site" evidence="19">
    <location>
        <position position="1089"/>
    </location>
    <ligand>
        <name>Mg(2+)</name>
        <dbReference type="ChEBI" id="CHEBI:18420"/>
    </ligand>
</feature>
<dbReference type="SUPFAM" id="SSF81653">
    <property type="entry name" value="Calcium ATPase, transduction domain A"/>
    <property type="match status" value="1"/>
</dbReference>
<dbReference type="PRINTS" id="PR00105">
    <property type="entry name" value="C5METTRFRASE"/>
</dbReference>
<dbReference type="PANTHER" id="PTHR24092">
    <property type="entry name" value="PROBABLE PHOSPHOLIPID-TRANSPORTING ATPASE"/>
    <property type="match status" value="1"/>
</dbReference>
<dbReference type="Gene3D" id="2.70.150.10">
    <property type="entry name" value="Calcium-transporting ATPase, cytoplasmic transduction domain A"/>
    <property type="match status" value="1"/>
</dbReference>
<feature type="domain" description="P-type ATPase N-terminal" evidence="24">
    <location>
        <begin position="97"/>
        <end position="154"/>
    </location>
</feature>
<feature type="active site" evidence="20">
    <location>
        <position position="1824"/>
    </location>
</feature>
<dbReference type="InterPro" id="IPR036412">
    <property type="entry name" value="HAD-like_sf"/>
</dbReference>
<feature type="transmembrane region" description="Helical" evidence="22">
    <location>
        <begin position="392"/>
        <end position="414"/>
    </location>
</feature>
<feature type="transmembrane region" description="Helical" evidence="22">
    <location>
        <begin position="435"/>
        <end position="455"/>
    </location>
</feature>
<feature type="active site" description="4-aspartylphosphate intermediate" evidence="17">
    <location>
        <position position="501"/>
    </location>
</feature>
<evidence type="ECO:0000256" key="5">
    <source>
        <dbReference type="ARBA" id="ARBA00022603"/>
    </source>
</evidence>
<dbReference type="NCBIfam" id="TIGR01494">
    <property type="entry name" value="ATPase_P-type"/>
    <property type="match status" value="1"/>
</dbReference>
<evidence type="ECO:0000256" key="20">
    <source>
        <dbReference type="PROSITE-ProRule" id="PRU01016"/>
    </source>
</evidence>
<feature type="compositionally biased region" description="Polar residues" evidence="21">
    <location>
        <begin position="574"/>
        <end position="590"/>
    </location>
</feature>
<feature type="binding site" evidence="19">
    <location>
        <position position="501"/>
    </location>
    <ligand>
        <name>Mg(2+)</name>
        <dbReference type="ChEBI" id="CHEBI:18420"/>
    </ligand>
</feature>
<reference evidence="26" key="1">
    <citation type="submission" date="2023-06" db="EMBL/GenBank/DDBJ databases">
        <authorList>
            <person name="Noh H."/>
        </authorList>
    </citation>
    <scope>NUCLEOTIDE SEQUENCE</scope>
    <source>
        <strain evidence="26">DUCC20226</strain>
    </source>
</reference>
<feature type="binding site" evidence="18">
    <location>
        <position position="695"/>
    </location>
    <ligand>
        <name>ATP</name>
        <dbReference type="ChEBI" id="CHEBI:30616"/>
    </ligand>
</feature>
<dbReference type="SUPFAM" id="SSF53335">
    <property type="entry name" value="S-adenosyl-L-methionine-dependent methyltransferases"/>
    <property type="match status" value="1"/>
</dbReference>
<dbReference type="SUPFAM" id="SSF56784">
    <property type="entry name" value="HAD-like"/>
    <property type="match status" value="1"/>
</dbReference>
<dbReference type="GO" id="GO:0006892">
    <property type="term" value="P:post-Golgi vesicle-mediated transport"/>
    <property type="evidence" value="ECO:0007669"/>
    <property type="project" value="TreeGrafter"/>
</dbReference>
<dbReference type="Pfam" id="PF16212">
    <property type="entry name" value="PhoLip_ATPase_C"/>
    <property type="match status" value="1"/>
</dbReference>
<dbReference type="GO" id="GO:0045332">
    <property type="term" value="P:phospholipid translocation"/>
    <property type="evidence" value="ECO:0007669"/>
    <property type="project" value="TreeGrafter"/>
</dbReference>
<comment type="similarity">
    <text evidence="20">Belongs to the class I-like SAM-binding methyltransferase superfamily. C5-methyltransferase family.</text>
</comment>
<dbReference type="Gene3D" id="3.90.120.10">
    <property type="entry name" value="DNA Methylase, subunit A, domain 2"/>
    <property type="match status" value="1"/>
</dbReference>
<dbReference type="InterPro" id="IPR023299">
    <property type="entry name" value="ATPase_P-typ_cyto_dom_N"/>
</dbReference>
<dbReference type="Pfam" id="PF00145">
    <property type="entry name" value="DNA_methylase"/>
    <property type="match status" value="2"/>
</dbReference>
<keyword evidence="27" id="KW-1185">Reference proteome</keyword>
<dbReference type="GO" id="GO:0005886">
    <property type="term" value="C:plasma membrane"/>
    <property type="evidence" value="ECO:0007669"/>
    <property type="project" value="TreeGrafter"/>
</dbReference>
<evidence type="ECO:0000313" key="26">
    <source>
        <dbReference type="EMBL" id="KAK2614677.1"/>
    </source>
</evidence>
<feature type="region of interest" description="Disordered" evidence="21">
    <location>
        <begin position="1"/>
        <end position="46"/>
    </location>
</feature>
<dbReference type="PROSITE" id="PS00154">
    <property type="entry name" value="ATPASE_E1_E2"/>
    <property type="match status" value="1"/>
</dbReference>
<evidence type="ECO:0000256" key="8">
    <source>
        <dbReference type="ARBA" id="ARBA00022723"/>
    </source>
</evidence>
<feature type="binding site" evidence="19">
    <location>
        <position position="1093"/>
    </location>
    <ligand>
        <name>Mg(2+)</name>
        <dbReference type="ChEBI" id="CHEBI:18420"/>
    </ligand>
</feature>
<evidence type="ECO:0000256" key="21">
    <source>
        <dbReference type="SAM" id="MobiDB-lite"/>
    </source>
</evidence>
<feature type="binding site" evidence="18">
    <location>
        <position position="1092"/>
    </location>
    <ligand>
        <name>ATP</name>
        <dbReference type="ChEBI" id="CHEBI:30616"/>
    </ligand>
</feature>
<dbReference type="GO" id="GO:0032456">
    <property type="term" value="P:endocytic recycling"/>
    <property type="evidence" value="ECO:0007669"/>
    <property type="project" value="TreeGrafter"/>
</dbReference>
<evidence type="ECO:0000256" key="1">
    <source>
        <dbReference type="ARBA" id="ARBA00004141"/>
    </source>
</evidence>
<evidence type="ECO:0000256" key="13">
    <source>
        <dbReference type="ARBA" id="ARBA00022989"/>
    </source>
</evidence>
<evidence type="ECO:0000256" key="9">
    <source>
        <dbReference type="ARBA" id="ARBA00022741"/>
    </source>
</evidence>
<evidence type="ECO:0000256" key="19">
    <source>
        <dbReference type="PIRSR" id="PIRSR606539-3"/>
    </source>
</evidence>
<feature type="binding site" evidence="19">
    <location>
        <position position="503"/>
    </location>
    <ligand>
        <name>Mg(2+)</name>
        <dbReference type="ChEBI" id="CHEBI:18420"/>
    </ligand>
</feature>
<feature type="transmembrane region" description="Helical" evidence="22">
    <location>
        <begin position="1294"/>
        <end position="1319"/>
    </location>
</feature>
<keyword evidence="8 19" id="KW-0479">Metal-binding</keyword>
<feature type="binding site" evidence="18">
    <location>
        <position position="1093"/>
    </location>
    <ligand>
        <name>ATP</name>
        <dbReference type="ChEBI" id="CHEBI:30616"/>
    </ligand>
</feature>
<dbReference type="FunFam" id="3.40.50.1000:FF:000014">
    <property type="entry name" value="Phospholipid-transporting ATPase"/>
    <property type="match status" value="1"/>
</dbReference>
<keyword evidence="7 22" id="KW-0812">Transmembrane</keyword>
<comment type="cofactor">
    <cofactor evidence="19">
        <name>Mg(2+)</name>
        <dbReference type="ChEBI" id="CHEBI:18420"/>
    </cofactor>
</comment>
<feature type="transmembrane region" description="Helical" evidence="22">
    <location>
        <begin position="1263"/>
        <end position="1282"/>
    </location>
</feature>
<evidence type="ECO:0000256" key="11">
    <source>
        <dbReference type="ARBA" id="ARBA00022842"/>
    </source>
</evidence>
<dbReference type="InterPro" id="IPR023298">
    <property type="entry name" value="ATPase_P-typ_TM_dom_sf"/>
</dbReference>
<evidence type="ECO:0000256" key="17">
    <source>
        <dbReference type="PIRSR" id="PIRSR606539-1"/>
    </source>
</evidence>
<dbReference type="InterPro" id="IPR023214">
    <property type="entry name" value="HAD_sf"/>
</dbReference>
<keyword evidence="10 18" id="KW-0067">ATP-binding</keyword>
<organism evidence="26 27">
    <name type="scientific">Phomopsis amygdali</name>
    <name type="common">Fusicoccum amygdali</name>
    <dbReference type="NCBI Taxonomy" id="1214568"/>
    <lineage>
        <taxon>Eukaryota</taxon>
        <taxon>Fungi</taxon>
        <taxon>Dikarya</taxon>
        <taxon>Ascomycota</taxon>
        <taxon>Pezizomycotina</taxon>
        <taxon>Sordariomycetes</taxon>
        <taxon>Sordariomycetidae</taxon>
        <taxon>Diaporthales</taxon>
        <taxon>Diaporthaceae</taxon>
        <taxon>Diaporthe</taxon>
    </lineage>
</organism>
<evidence type="ECO:0000259" key="23">
    <source>
        <dbReference type="Pfam" id="PF00122"/>
    </source>
</evidence>
<keyword evidence="20" id="KW-0949">S-adenosyl-L-methionine</keyword>
<keyword evidence="13 22" id="KW-1133">Transmembrane helix</keyword>
<dbReference type="PANTHER" id="PTHR24092:SF174">
    <property type="entry name" value="PHOSPHOLIPID-TRANSPORTING ATPASE DNF3-RELATED"/>
    <property type="match status" value="1"/>
</dbReference>
<dbReference type="GO" id="GO:0140326">
    <property type="term" value="F:ATPase-coupled intramembrane lipid transporter activity"/>
    <property type="evidence" value="ECO:0007669"/>
    <property type="project" value="UniProtKB-EC"/>
</dbReference>
<feature type="transmembrane region" description="Helical" evidence="22">
    <location>
        <begin position="1229"/>
        <end position="1251"/>
    </location>
</feature>
<keyword evidence="6 20" id="KW-0808">Transferase</keyword>
<evidence type="ECO:0000256" key="6">
    <source>
        <dbReference type="ARBA" id="ARBA00022679"/>
    </source>
</evidence>
<dbReference type="Pfam" id="PF00122">
    <property type="entry name" value="E1-E2_ATPase"/>
    <property type="match status" value="1"/>
</dbReference>
<feature type="transmembrane region" description="Helical" evidence="22">
    <location>
        <begin position="1339"/>
        <end position="1359"/>
    </location>
</feature>
<dbReference type="Gene3D" id="3.40.1110.10">
    <property type="entry name" value="Calcium-transporting ATPase, cytoplasmic domain N"/>
    <property type="match status" value="1"/>
</dbReference>
<dbReference type="GO" id="GO:0005802">
    <property type="term" value="C:trans-Golgi network"/>
    <property type="evidence" value="ECO:0007669"/>
    <property type="project" value="TreeGrafter"/>
</dbReference>
<keyword evidence="5 20" id="KW-0489">Methyltransferase</keyword>
<feature type="binding site" evidence="18">
    <location>
        <position position="956"/>
    </location>
    <ligand>
        <name>ATP</name>
        <dbReference type="ChEBI" id="CHEBI:30616"/>
    </ligand>
</feature>
<accession>A0AAD9SS41</accession>
<evidence type="ECO:0000313" key="27">
    <source>
        <dbReference type="Proteomes" id="UP001265746"/>
    </source>
</evidence>
<dbReference type="GO" id="GO:0008168">
    <property type="term" value="F:methyltransferase activity"/>
    <property type="evidence" value="ECO:0007669"/>
    <property type="project" value="UniProtKB-KW"/>
</dbReference>
<feature type="binding site" evidence="18">
    <location>
        <position position="503"/>
    </location>
    <ligand>
        <name>ATP</name>
        <dbReference type="ChEBI" id="CHEBI:30616"/>
    </ligand>
</feature>
<dbReference type="PROSITE" id="PS51679">
    <property type="entry name" value="SAM_MT_C5"/>
    <property type="match status" value="1"/>
</dbReference>
<dbReference type="NCBIfam" id="TIGR01652">
    <property type="entry name" value="ATPase-Plipid"/>
    <property type="match status" value="1"/>
</dbReference>
<feature type="region of interest" description="Disordered" evidence="21">
    <location>
        <begin position="2149"/>
        <end position="2211"/>
    </location>
</feature>
<feature type="binding site" evidence="18">
    <location>
        <position position="875"/>
    </location>
    <ligand>
        <name>ATP</name>
        <dbReference type="ChEBI" id="CHEBI:30616"/>
    </ligand>
</feature>
<dbReference type="GO" id="GO:0000287">
    <property type="term" value="F:magnesium ion binding"/>
    <property type="evidence" value="ECO:0007669"/>
    <property type="project" value="InterPro"/>
</dbReference>
<evidence type="ECO:0000256" key="22">
    <source>
        <dbReference type="SAM" id="Phobius"/>
    </source>
</evidence>
<feature type="binding site" evidence="18">
    <location>
        <position position="1055"/>
    </location>
    <ligand>
        <name>ATP</name>
        <dbReference type="ChEBI" id="CHEBI:30616"/>
    </ligand>
</feature>
<name>A0AAD9SS41_PHOAM</name>
<dbReference type="EMBL" id="JAUJFL010000001">
    <property type="protein sequence ID" value="KAK2614677.1"/>
    <property type="molecule type" value="Genomic_DNA"/>
</dbReference>
<dbReference type="EC" id="7.6.2.1" evidence="4"/>
<feature type="binding site" evidence="18">
    <location>
        <position position="650"/>
    </location>
    <ligand>
        <name>ATP</name>
        <dbReference type="ChEBI" id="CHEBI:30616"/>
    </ligand>
</feature>
<dbReference type="InterPro" id="IPR032630">
    <property type="entry name" value="P_typ_ATPase_c"/>
</dbReference>
<evidence type="ECO:0000256" key="3">
    <source>
        <dbReference type="ARBA" id="ARBA00008109"/>
    </source>
</evidence>
<comment type="caution">
    <text evidence="26">The sequence shown here is derived from an EMBL/GenBank/DDBJ whole genome shotgun (WGS) entry which is preliminary data.</text>
</comment>
<dbReference type="GO" id="GO:0032259">
    <property type="term" value="P:methylation"/>
    <property type="evidence" value="ECO:0007669"/>
    <property type="project" value="UniProtKB-KW"/>
</dbReference>
<comment type="catalytic activity">
    <reaction evidence="15">
        <text>ATP + H2O + phospholipidSide 1 = ADP + phosphate + phospholipidSide 2.</text>
        <dbReference type="EC" id="7.6.2.1"/>
    </reaction>
</comment>
<comment type="subcellular location">
    <subcellularLocation>
        <location evidence="2">Endomembrane system</location>
    </subcellularLocation>
    <subcellularLocation>
        <location evidence="1">Membrane</location>
        <topology evidence="1">Multi-pass membrane protein</topology>
    </subcellularLocation>
</comment>
<dbReference type="SUPFAM" id="SSF81660">
    <property type="entry name" value="Metal cation-transporting ATPase, ATP-binding domain N"/>
    <property type="match status" value="1"/>
</dbReference>
<feature type="binding site" evidence="18">
    <location>
        <position position="1061"/>
    </location>
    <ligand>
        <name>ATP</name>
        <dbReference type="ChEBI" id="CHEBI:30616"/>
    </ligand>
</feature>
<dbReference type="Gene3D" id="3.40.50.150">
    <property type="entry name" value="Vaccinia Virus protein VP39"/>
    <property type="match status" value="1"/>
</dbReference>
<dbReference type="InterPro" id="IPR001757">
    <property type="entry name" value="P_typ_ATPase"/>
</dbReference>
<protein>
    <recommendedName>
        <fullName evidence="4">P-type phospholipid transporter</fullName>
        <ecNumber evidence="4">7.6.2.1</ecNumber>
    </recommendedName>
</protein>